<dbReference type="Proteomes" id="UP000182257">
    <property type="component" value="Unassembled WGS sequence"/>
</dbReference>
<dbReference type="PANTHER" id="PTHR36456:SF1">
    <property type="entry name" value="UPF0232 PROTEIN SCO3875"/>
    <property type="match status" value="1"/>
</dbReference>
<accession>A0A1H4EAN2</accession>
<dbReference type="InterPro" id="IPR007922">
    <property type="entry name" value="DciA-like"/>
</dbReference>
<evidence type="ECO:0008006" key="3">
    <source>
        <dbReference type="Google" id="ProtNLM"/>
    </source>
</evidence>
<dbReference type="AlphaFoldDB" id="A0A1H4EAN2"/>
<sequence>MFKRDVHNVKDLILKNLRAQGLETPLLQKRLMDSWAEVVGEFVANYTESMYIRNQTLYVHLTNPAMRADLSMMRKEIVNKLNAHVGTQVIADVRFN</sequence>
<proteinExistence type="predicted"/>
<dbReference type="OrthoDB" id="9796545at2"/>
<dbReference type="EMBL" id="FNRF01000005">
    <property type="protein sequence ID" value="SEA82085.1"/>
    <property type="molecule type" value="Genomic_DNA"/>
</dbReference>
<dbReference type="Pfam" id="PF05258">
    <property type="entry name" value="DciA"/>
    <property type="match status" value="1"/>
</dbReference>
<evidence type="ECO:0000313" key="2">
    <source>
        <dbReference type="Proteomes" id="UP000182257"/>
    </source>
</evidence>
<gene>
    <name evidence="1" type="ORF">SAMN05216462_2684</name>
</gene>
<evidence type="ECO:0000313" key="1">
    <source>
        <dbReference type="EMBL" id="SEA82085.1"/>
    </source>
</evidence>
<dbReference type="RefSeq" id="WP_074761936.1">
    <property type="nucleotide sequence ID" value="NZ_FNRF01000005.1"/>
</dbReference>
<organism evidence="1 2">
    <name type="scientific">Xylanibacter ruminicola</name>
    <name type="common">Prevotella ruminicola</name>
    <dbReference type="NCBI Taxonomy" id="839"/>
    <lineage>
        <taxon>Bacteria</taxon>
        <taxon>Pseudomonadati</taxon>
        <taxon>Bacteroidota</taxon>
        <taxon>Bacteroidia</taxon>
        <taxon>Bacteroidales</taxon>
        <taxon>Prevotellaceae</taxon>
        <taxon>Xylanibacter</taxon>
    </lineage>
</organism>
<name>A0A1H4EAN2_XYLRU</name>
<dbReference type="PANTHER" id="PTHR36456">
    <property type="entry name" value="UPF0232 PROTEIN SCO3875"/>
    <property type="match status" value="1"/>
</dbReference>
<reference evidence="1 2" key="1">
    <citation type="submission" date="2016-10" db="EMBL/GenBank/DDBJ databases">
        <authorList>
            <person name="de Groot N.N."/>
        </authorList>
    </citation>
    <scope>NUCLEOTIDE SEQUENCE [LARGE SCALE GENOMIC DNA]</scope>
    <source>
        <strain evidence="1 2">D31d</strain>
    </source>
</reference>
<protein>
    <recommendedName>
        <fullName evidence="3">DUF721 domain-containing protein</fullName>
    </recommendedName>
</protein>